<organism evidence="12 13">
    <name type="scientific">Brassica cretica</name>
    <name type="common">Mustard</name>
    <dbReference type="NCBI Taxonomy" id="69181"/>
    <lineage>
        <taxon>Eukaryota</taxon>
        <taxon>Viridiplantae</taxon>
        <taxon>Streptophyta</taxon>
        <taxon>Embryophyta</taxon>
        <taxon>Tracheophyta</taxon>
        <taxon>Spermatophyta</taxon>
        <taxon>Magnoliopsida</taxon>
        <taxon>eudicotyledons</taxon>
        <taxon>Gunneridae</taxon>
        <taxon>Pentapetalae</taxon>
        <taxon>rosids</taxon>
        <taxon>malvids</taxon>
        <taxon>Brassicales</taxon>
        <taxon>Brassicaceae</taxon>
        <taxon>Brassiceae</taxon>
        <taxon>Brassica</taxon>
    </lineage>
</organism>
<keyword evidence="8" id="KW-0560">Oxidoreductase</keyword>
<dbReference type="InterPro" id="IPR050665">
    <property type="entry name" value="Cytochrome_P450_Monooxygen"/>
</dbReference>
<keyword evidence="6" id="KW-0479">Metal-binding</keyword>
<keyword evidence="5" id="KW-0812">Transmembrane</keyword>
<evidence type="ECO:0000256" key="6">
    <source>
        <dbReference type="ARBA" id="ARBA00022723"/>
    </source>
</evidence>
<name>A0ABQ7ADI5_BRACR</name>
<keyword evidence="7" id="KW-1133">Transmembrane helix</keyword>
<dbReference type="InterPro" id="IPR001128">
    <property type="entry name" value="Cyt_P450"/>
</dbReference>
<dbReference type="Proteomes" id="UP000266723">
    <property type="component" value="Unassembled WGS sequence"/>
</dbReference>
<evidence type="ECO:0000256" key="3">
    <source>
        <dbReference type="ARBA" id="ARBA00010617"/>
    </source>
</evidence>
<gene>
    <name evidence="12" type="ORF">DY000_02054980</name>
</gene>
<evidence type="ECO:0000256" key="2">
    <source>
        <dbReference type="ARBA" id="ARBA00004167"/>
    </source>
</evidence>
<sequence>MTQLLVDLFKNVVIMLKLMTKLIKEQGPASGLSLDDLIDDCKAFYLAGQSVTASLFVWTLVALSQHREWQNKARDEISKAFGNNEPGFEGLGHLKIVSRHF</sequence>
<evidence type="ECO:0000256" key="4">
    <source>
        <dbReference type="ARBA" id="ARBA00022617"/>
    </source>
</evidence>
<evidence type="ECO:0000256" key="5">
    <source>
        <dbReference type="ARBA" id="ARBA00022692"/>
    </source>
</evidence>
<comment type="caution">
    <text evidence="12">The sequence shown here is derived from an EMBL/GenBank/DDBJ whole genome shotgun (WGS) entry which is preliminary data.</text>
</comment>
<accession>A0ABQ7ADI5</accession>
<dbReference type="PANTHER" id="PTHR24282:SF94">
    <property type="entry name" value="CYTOCHROME P450 72C1"/>
    <property type="match status" value="1"/>
</dbReference>
<keyword evidence="10" id="KW-0503">Monooxygenase</keyword>
<keyword evidence="9" id="KW-0408">Iron</keyword>
<evidence type="ECO:0000256" key="11">
    <source>
        <dbReference type="ARBA" id="ARBA00023136"/>
    </source>
</evidence>
<dbReference type="PANTHER" id="PTHR24282">
    <property type="entry name" value="CYTOCHROME P450 FAMILY MEMBER"/>
    <property type="match status" value="1"/>
</dbReference>
<keyword evidence="11" id="KW-0472">Membrane</keyword>
<protein>
    <submittedName>
        <fullName evidence="12">Uncharacterized protein</fullName>
    </submittedName>
</protein>
<dbReference type="Pfam" id="PF00067">
    <property type="entry name" value="p450"/>
    <property type="match status" value="1"/>
</dbReference>
<reference evidence="12 13" key="1">
    <citation type="journal article" date="2020" name="BMC Genomics">
        <title>Intraspecific diversification of the crop wild relative Brassica cretica Lam. using demographic model selection.</title>
        <authorList>
            <person name="Kioukis A."/>
            <person name="Michalopoulou V.A."/>
            <person name="Briers L."/>
            <person name="Pirintsos S."/>
            <person name="Studholme D.J."/>
            <person name="Pavlidis P."/>
            <person name="Sarris P.F."/>
        </authorList>
    </citation>
    <scope>NUCLEOTIDE SEQUENCE [LARGE SCALE GENOMIC DNA]</scope>
    <source>
        <strain evidence="13">cv. PFS-1207/04</strain>
    </source>
</reference>
<dbReference type="EMBL" id="QGKV02002055">
    <property type="protein sequence ID" value="KAF3495712.1"/>
    <property type="molecule type" value="Genomic_DNA"/>
</dbReference>
<dbReference type="Gene3D" id="1.10.630.10">
    <property type="entry name" value="Cytochrome P450"/>
    <property type="match status" value="1"/>
</dbReference>
<keyword evidence="4" id="KW-0349">Heme</keyword>
<evidence type="ECO:0000313" key="13">
    <source>
        <dbReference type="Proteomes" id="UP000266723"/>
    </source>
</evidence>
<evidence type="ECO:0000313" key="12">
    <source>
        <dbReference type="EMBL" id="KAF3495712.1"/>
    </source>
</evidence>
<comment type="subcellular location">
    <subcellularLocation>
        <location evidence="2">Membrane</location>
        <topology evidence="2">Single-pass membrane protein</topology>
    </subcellularLocation>
</comment>
<evidence type="ECO:0000256" key="9">
    <source>
        <dbReference type="ARBA" id="ARBA00023004"/>
    </source>
</evidence>
<keyword evidence="13" id="KW-1185">Reference proteome</keyword>
<evidence type="ECO:0000256" key="8">
    <source>
        <dbReference type="ARBA" id="ARBA00023002"/>
    </source>
</evidence>
<evidence type="ECO:0000256" key="7">
    <source>
        <dbReference type="ARBA" id="ARBA00022989"/>
    </source>
</evidence>
<comment type="cofactor">
    <cofactor evidence="1">
        <name>heme</name>
        <dbReference type="ChEBI" id="CHEBI:30413"/>
    </cofactor>
</comment>
<evidence type="ECO:0000256" key="1">
    <source>
        <dbReference type="ARBA" id="ARBA00001971"/>
    </source>
</evidence>
<proteinExistence type="inferred from homology"/>
<evidence type="ECO:0000256" key="10">
    <source>
        <dbReference type="ARBA" id="ARBA00023033"/>
    </source>
</evidence>
<comment type="similarity">
    <text evidence="3">Belongs to the cytochrome P450 family.</text>
</comment>
<dbReference type="InterPro" id="IPR036396">
    <property type="entry name" value="Cyt_P450_sf"/>
</dbReference>
<dbReference type="SUPFAM" id="SSF48264">
    <property type="entry name" value="Cytochrome P450"/>
    <property type="match status" value="1"/>
</dbReference>